<dbReference type="Proteomes" id="UP000678499">
    <property type="component" value="Unassembled WGS sequence"/>
</dbReference>
<feature type="non-terminal residue" evidence="2">
    <location>
        <position position="1"/>
    </location>
</feature>
<keyword evidence="3" id="KW-1185">Reference proteome</keyword>
<accession>A0A7R9BEF6</accession>
<feature type="region of interest" description="Disordered" evidence="1">
    <location>
        <begin position="1"/>
        <end position="27"/>
    </location>
</feature>
<dbReference type="EMBL" id="CAJPEX010000066">
    <property type="protein sequence ID" value="CAG0912946.1"/>
    <property type="molecule type" value="Genomic_DNA"/>
</dbReference>
<organism evidence="2">
    <name type="scientific">Notodromas monacha</name>
    <dbReference type="NCBI Taxonomy" id="399045"/>
    <lineage>
        <taxon>Eukaryota</taxon>
        <taxon>Metazoa</taxon>
        <taxon>Ecdysozoa</taxon>
        <taxon>Arthropoda</taxon>
        <taxon>Crustacea</taxon>
        <taxon>Oligostraca</taxon>
        <taxon>Ostracoda</taxon>
        <taxon>Podocopa</taxon>
        <taxon>Podocopida</taxon>
        <taxon>Cypridocopina</taxon>
        <taxon>Cypridoidea</taxon>
        <taxon>Cyprididae</taxon>
        <taxon>Notodromas</taxon>
    </lineage>
</organism>
<protein>
    <submittedName>
        <fullName evidence="2">Uncharacterized protein</fullName>
    </submittedName>
</protein>
<reference evidence="2" key="1">
    <citation type="submission" date="2020-11" db="EMBL/GenBank/DDBJ databases">
        <authorList>
            <person name="Tran Van P."/>
        </authorList>
    </citation>
    <scope>NUCLEOTIDE SEQUENCE</scope>
</reference>
<dbReference type="EMBL" id="OA882103">
    <property type="protein sequence ID" value="CAD7272794.1"/>
    <property type="molecule type" value="Genomic_DNA"/>
</dbReference>
<proteinExistence type="predicted"/>
<sequence>MDRNQGDGYCSQHHVGLRSKRREEGGQVQEILPKRIVHMSMDDTLKQELLLAAQRRLQRVGLLNRKSHMSQGKQVLGLPPPPPPIIRTRRSFPAPHT</sequence>
<evidence type="ECO:0000313" key="3">
    <source>
        <dbReference type="Proteomes" id="UP000678499"/>
    </source>
</evidence>
<evidence type="ECO:0000256" key="1">
    <source>
        <dbReference type="SAM" id="MobiDB-lite"/>
    </source>
</evidence>
<name>A0A7R9BEF6_9CRUS</name>
<dbReference type="AlphaFoldDB" id="A0A7R9BEF6"/>
<feature type="region of interest" description="Disordered" evidence="1">
    <location>
        <begin position="66"/>
        <end position="97"/>
    </location>
</feature>
<evidence type="ECO:0000313" key="2">
    <source>
        <dbReference type="EMBL" id="CAD7272794.1"/>
    </source>
</evidence>
<gene>
    <name evidence="2" type="ORF">NMOB1V02_LOCUS716</name>
</gene>
<dbReference type="OrthoDB" id="300289at2759"/>